<dbReference type="GO" id="GO:0016757">
    <property type="term" value="F:glycosyltransferase activity"/>
    <property type="evidence" value="ECO:0007669"/>
    <property type="project" value="UniProtKB-KW"/>
</dbReference>
<dbReference type="InterPro" id="IPR001296">
    <property type="entry name" value="Glyco_trans_1"/>
</dbReference>
<reference evidence="5 6" key="1">
    <citation type="submission" date="2018-07" db="EMBL/GenBank/DDBJ databases">
        <title>Desertimonas flava gen. nov. sp. nov.</title>
        <authorList>
            <person name="Liu S."/>
        </authorList>
    </citation>
    <scope>NUCLEOTIDE SEQUENCE [LARGE SCALE GENOMIC DNA]</scope>
    <source>
        <strain evidence="5 6">16Sb5-5</strain>
    </source>
</reference>
<dbReference type="Proteomes" id="UP000252770">
    <property type="component" value="Unassembled WGS sequence"/>
</dbReference>
<evidence type="ECO:0000313" key="6">
    <source>
        <dbReference type="Proteomes" id="UP000252770"/>
    </source>
</evidence>
<evidence type="ECO:0000256" key="2">
    <source>
        <dbReference type="ARBA" id="ARBA00022679"/>
    </source>
</evidence>
<evidence type="ECO:0000313" key="5">
    <source>
        <dbReference type="EMBL" id="RCK68116.1"/>
    </source>
</evidence>
<accession>A0A367YQF2</accession>
<feature type="domain" description="Glycosyltransferase subfamily 4-like N-terminal" evidence="4">
    <location>
        <begin position="18"/>
        <end position="187"/>
    </location>
</feature>
<dbReference type="PANTHER" id="PTHR45947:SF13">
    <property type="entry name" value="TRANSFERASE"/>
    <property type="match status" value="1"/>
</dbReference>
<proteinExistence type="predicted"/>
<dbReference type="AlphaFoldDB" id="A0A367YQF2"/>
<dbReference type="Pfam" id="PF13579">
    <property type="entry name" value="Glyco_trans_4_4"/>
    <property type="match status" value="1"/>
</dbReference>
<dbReference type="PANTHER" id="PTHR45947">
    <property type="entry name" value="SULFOQUINOVOSYL TRANSFERASE SQD2"/>
    <property type="match status" value="1"/>
</dbReference>
<keyword evidence="2 5" id="KW-0808">Transferase</keyword>
<organism evidence="5 6">
    <name type="scientific">Desertihabitans brevis</name>
    <dbReference type="NCBI Taxonomy" id="2268447"/>
    <lineage>
        <taxon>Bacteria</taxon>
        <taxon>Bacillati</taxon>
        <taxon>Actinomycetota</taxon>
        <taxon>Actinomycetes</taxon>
        <taxon>Propionibacteriales</taxon>
        <taxon>Propionibacteriaceae</taxon>
        <taxon>Desertihabitans</taxon>
    </lineage>
</organism>
<name>A0A367YQF2_9ACTN</name>
<protein>
    <submittedName>
        <fullName evidence="5">Glycosyltransferase</fullName>
    </submittedName>
</protein>
<dbReference type="GO" id="GO:1901137">
    <property type="term" value="P:carbohydrate derivative biosynthetic process"/>
    <property type="evidence" value="ECO:0007669"/>
    <property type="project" value="UniProtKB-ARBA"/>
</dbReference>
<dbReference type="InterPro" id="IPR050194">
    <property type="entry name" value="Glycosyltransferase_grp1"/>
</dbReference>
<evidence type="ECO:0000259" key="3">
    <source>
        <dbReference type="Pfam" id="PF00534"/>
    </source>
</evidence>
<feature type="domain" description="Glycosyl transferase family 1" evidence="3">
    <location>
        <begin position="213"/>
        <end position="360"/>
    </location>
</feature>
<evidence type="ECO:0000259" key="4">
    <source>
        <dbReference type="Pfam" id="PF13579"/>
    </source>
</evidence>
<keyword evidence="1" id="KW-0328">Glycosyltransferase</keyword>
<dbReference type="InterPro" id="IPR028098">
    <property type="entry name" value="Glyco_trans_4-like_N"/>
</dbReference>
<dbReference type="SUPFAM" id="SSF53756">
    <property type="entry name" value="UDP-Glycosyltransferase/glycogen phosphorylase"/>
    <property type="match status" value="1"/>
</dbReference>
<dbReference type="Pfam" id="PF00534">
    <property type="entry name" value="Glycos_transf_1"/>
    <property type="match status" value="1"/>
</dbReference>
<evidence type="ECO:0000256" key="1">
    <source>
        <dbReference type="ARBA" id="ARBA00022676"/>
    </source>
</evidence>
<comment type="caution">
    <text evidence="5">The sequence shown here is derived from an EMBL/GenBank/DDBJ whole genome shotgun (WGS) entry which is preliminary data.</text>
</comment>
<dbReference type="Gene3D" id="3.40.50.2000">
    <property type="entry name" value="Glycogen Phosphorylase B"/>
    <property type="match status" value="2"/>
</dbReference>
<gene>
    <name evidence="5" type="ORF">DT076_17850</name>
</gene>
<sequence length="394" mass="42074">MISLHTSPADLPGEGDAGGMNVVERMQADALAQLGHRVEFLTRRTHPDVPEVSELSPGVTLRQITAGPVEVVAKSAVSDHIDAFAAQLEHLDGYDLVHSQHWMSGMAALGWAQRMGVPHVQSYHSLAVPLGRTLAEGEPAETEERVAGEKLLAQASDLVVAISRAEATTVLERCDADPDRVVVVPPGVDLELFHPPAGDITDADPPTGGGLGRGYVVFAARLQPLKAPDLAIAAMAGLPRDRRPHLVLVGGVSPDFLRYRAEVERVVAEHRLQDWVSFRGPQSRQQLAELFRGARALLVPSWSETFGLVALEAAASGTPVVANDAGGLREAVIDGVTGLLVSSRDPADWARAVDRVLSPGERGPMSVAAREHAERFTPELAGQLLVEAYERVLS</sequence>
<keyword evidence="6" id="KW-1185">Reference proteome</keyword>
<dbReference type="EMBL" id="QOUI01000014">
    <property type="protein sequence ID" value="RCK68116.1"/>
    <property type="molecule type" value="Genomic_DNA"/>
</dbReference>